<keyword evidence="2" id="KW-1185">Reference proteome</keyword>
<dbReference type="Proteomes" id="UP000003835">
    <property type="component" value="Unassembled WGS sequence"/>
</dbReference>
<dbReference type="AlphaFoldDB" id="B4VMJ3"/>
<evidence type="ECO:0000313" key="1">
    <source>
        <dbReference type="EMBL" id="EDX76984.1"/>
    </source>
</evidence>
<accession>B4VMJ3</accession>
<dbReference type="STRING" id="118168.MC7420_1987"/>
<dbReference type="EMBL" id="DS989845">
    <property type="protein sequence ID" value="EDX76984.1"/>
    <property type="molecule type" value="Genomic_DNA"/>
</dbReference>
<sequence length="51" mass="5644">MQGERGERGELGKLGKLGEMGKLGDKISIAYYPVPYSLTNDIRQMTNNEGK</sequence>
<organism evidence="1 2">
    <name type="scientific">Coleofasciculus chthonoplastes PCC 7420</name>
    <dbReference type="NCBI Taxonomy" id="118168"/>
    <lineage>
        <taxon>Bacteria</taxon>
        <taxon>Bacillati</taxon>
        <taxon>Cyanobacteriota</taxon>
        <taxon>Cyanophyceae</taxon>
        <taxon>Coleofasciculales</taxon>
        <taxon>Coleofasciculaceae</taxon>
        <taxon>Coleofasciculus</taxon>
    </lineage>
</organism>
<gene>
    <name evidence="1" type="ORF">MC7420_1987</name>
</gene>
<protein>
    <submittedName>
        <fullName evidence="1">Uncharacterized protein</fullName>
    </submittedName>
</protein>
<reference evidence="1 2" key="1">
    <citation type="submission" date="2008-07" db="EMBL/GenBank/DDBJ databases">
        <authorList>
            <person name="Tandeau de Marsac N."/>
            <person name="Ferriera S."/>
            <person name="Johnson J."/>
            <person name="Kravitz S."/>
            <person name="Beeson K."/>
            <person name="Sutton G."/>
            <person name="Rogers Y.-H."/>
            <person name="Friedman R."/>
            <person name="Frazier M."/>
            <person name="Venter J.C."/>
        </authorList>
    </citation>
    <scope>NUCLEOTIDE SEQUENCE [LARGE SCALE GENOMIC DNA]</scope>
    <source>
        <strain evidence="1 2">PCC 7420</strain>
    </source>
</reference>
<evidence type="ECO:0000313" key="2">
    <source>
        <dbReference type="Proteomes" id="UP000003835"/>
    </source>
</evidence>
<name>B4VMJ3_9CYAN</name>
<proteinExistence type="predicted"/>
<dbReference type="HOGENOM" id="CLU_3097675_0_0_3"/>